<evidence type="ECO:0008006" key="5">
    <source>
        <dbReference type="Google" id="ProtNLM"/>
    </source>
</evidence>
<accession>A0A1Y5TW69</accession>
<feature type="transmembrane region" description="Helical" evidence="2">
    <location>
        <begin position="37"/>
        <end position="60"/>
    </location>
</feature>
<keyword evidence="2" id="KW-0472">Membrane</keyword>
<dbReference type="EMBL" id="FWFO01000010">
    <property type="protein sequence ID" value="SLN74455.1"/>
    <property type="molecule type" value="Genomic_DNA"/>
</dbReference>
<feature type="transmembrane region" description="Helical" evidence="2">
    <location>
        <begin position="147"/>
        <end position="168"/>
    </location>
</feature>
<sequence>MNPLADIHLAMFGILVLWVGLVIFICRKTINAGSVGLPAAMALTMSFLYGGCFVYAVPGYTHTRPDGHWYLNSYNFTEWMVVQGAAASLLGLVGLALGVTLAQRRKQPVILPRQGISQIYERNMMVAFSTISLLGMLLIQLRISFPFSGAIFELSRNVLVMLICLGAYRARRDGRSMLPWLALAVVVPIYYMVSFGLASYGLMFSMTLIAFWLAMLRTARGTLKTTIMAIVIGQAMLTLFIGWMSFREEIRLVAWQGVSGSVLDLLWQAMAQTKLFSLTNFDALDIVNIRLNLPLFIGRMIEQHELFPELQLWGSTLVILPLVLLPRALWPGKPTRGGSDFMSEHTGITLSENVTFGSGTVFEFYANFGYIGVFLGFIVVGWVIRRIDMAAYASLLTGRYLDFARWYVMGLVALDPLLRPFFIVNGIVFAWILMGLLKFSLLRLGSRRRSPPRSVTAHTPPPQFKHE</sequence>
<feature type="region of interest" description="Disordered" evidence="1">
    <location>
        <begin position="448"/>
        <end position="467"/>
    </location>
</feature>
<evidence type="ECO:0000256" key="1">
    <source>
        <dbReference type="SAM" id="MobiDB-lite"/>
    </source>
</evidence>
<name>A0A1Y5TW69_9RHOB</name>
<gene>
    <name evidence="3" type="ORF">TRL7639_04533</name>
</gene>
<feature type="transmembrane region" description="Helical" evidence="2">
    <location>
        <begin position="80"/>
        <end position="102"/>
    </location>
</feature>
<feature type="transmembrane region" description="Helical" evidence="2">
    <location>
        <begin position="421"/>
        <end position="441"/>
    </location>
</feature>
<feature type="transmembrane region" description="Helical" evidence="2">
    <location>
        <begin position="225"/>
        <end position="246"/>
    </location>
</feature>
<dbReference type="Proteomes" id="UP000193077">
    <property type="component" value="Unassembled WGS sequence"/>
</dbReference>
<feature type="transmembrane region" description="Helical" evidence="2">
    <location>
        <begin position="180"/>
        <end position="213"/>
    </location>
</feature>
<reference evidence="3 4" key="1">
    <citation type="submission" date="2017-03" db="EMBL/GenBank/DDBJ databases">
        <authorList>
            <person name="Afonso C.L."/>
            <person name="Miller P.J."/>
            <person name="Scott M.A."/>
            <person name="Spackman E."/>
            <person name="Goraichik I."/>
            <person name="Dimitrov K.M."/>
            <person name="Suarez D.L."/>
            <person name="Swayne D.E."/>
        </authorList>
    </citation>
    <scope>NUCLEOTIDE SEQUENCE [LARGE SCALE GENOMIC DNA]</scope>
    <source>
        <strain evidence="3 4">CECT 7639</strain>
    </source>
</reference>
<protein>
    <recommendedName>
        <fullName evidence="5">Oligosaccharide repeat unit polymerase</fullName>
    </recommendedName>
</protein>
<evidence type="ECO:0000313" key="4">
    <source>
        <dbReference type="Proteomes" id="UP000193077"/>
    </source>
</evidence>
<feature type="transmembrane region" description="Helical" evidence="2">
    <location>
        <begin position="6"/>
        <end position="25"/>
    </location>
</feature>
<keyword evidence="4" id="KW-1185">Reference proteome</keyword>
<feature type="transmembrane region" description="Helical" evidence="2">
    <location>
        <begin position="123"/>
        <end position="141"/>
    </location>
</feature>
<feature type="transmembrane region" description="Helical" evidence="2">
    <location>
        <begin position="364"/>
        <end position="384"/>
    </location>
</feature>
<dbReference type="OrthoDB" id="7862972at2"/>
<keyword evidence="2" id="KW-1133">Transmembrane helix</keyword>
<proteinExistence type="predicted"/>
<dbReference type="RefSeq" id="WP_085798174.1">
    <property type="nucleotide sequence ID" value="NZ_FWFO01000010.1"/>
</dbReference>
<organism evidence="3 4">
    <name type="scientific">Falsiruegeria litorea R37</name>
    <dbReference type="NCBI Taxonomy" id="1200284"/>
    <lineage>
        <taxon>Bacteria</taxon>
        <taxon>Pseudomonadati</taxon>
        <taxon>Pseudomonadota</taxon>
        <taxon>Alphaproteobacteria</taxon>
        <taxon>Rhodobacterales</taxon>
        <taxon>Roseobacteraceae</taxon>
        <taxon>Falsiruegeria</taxon>
    </lineage>
</organism>
<keyword evidence="2" id="KW-0812">Transmembrane</keyword>
<dbReference type="AlphaFoldDB" id="A0A1Y5TW69"/>
<evidence type="ECO:0000313" key="3">
    <source>
        <dbReference type="EMBL" id="SLN74455.1"/>
    </source>
</evidence>
<evidence type="ECO:0000256" key="2">
    <source>
        <dbReference type="SAM" id="Phobius"/>
    </source>
</evidence>